<dbReference type="EMBL" id="JAVDQT010000013">
    <property type="protein sequence ID" value="MDR6434633.1"/>
    <property type="molecule type" value="Genomic_DNA"/>
</dbReference>
<organism evidence="4 5">
    <name type="scientific">Brucella pseudogrignonensis</name>
    <dbReference type="NCBI Taxonomy" id="419475"/>
    <lineage>
        <taxon>Bacteria</taxon>
        <taxon>Pseudomonadati</taxon>
        <taxon>Pseudomonadota</taxon>
        <taxon>Alphaproteobacteria</taxon>
        <taxon>Hyphomicrobiales</taxon>
        <taxon>Brucellaceae</taxon>
        <taxon>Brucella/Ochrobactrum group</taxon>
        <taxon>Brucella</taxon>
    </lineage>
</organism>
<dbReference type="InterPro" id="IPR005090">
    <property type="entry name" value="RepC_N"/>
</dbReference>
<name>A0ABU1MF12_9HYPH</name>
<dbReference type="Pfam" id="PF03428">
    <property type="entry name" value="RP-C"/>
    <property type="match status" value="1"/>
</dbReference>
<evidence type="ECO:0000313" key="4">
    <source>
        <dbReference type="EMBL" id="MDR6434633.1"/>
    </source>
</evidence>
<reference evidence="4 5" key="1">
    <citation type="submission" date="2023-07" db="EMBL/GenBank/DDBJ databases">
        <title>Sorghum-associated microbial communities from plants grown in Nebraska, USA.</title>
        <authorList>
            <person name="Schachtman D."/>
        </authorList>
    </citation>
    <scope>NUCLEOTIDE SEQUENCE [LARGE SCALE GENOMIC DNA]</scope>
    <source>
        <strain evidence="4 5">DS1730</strain>
    </source>
</reference>
<proteinExistence type="predicted"/>
<dbReference type="Pfam" id="PF11800">
    <property type="entry name" value="RP-C_C"/>
    <property type="match status" value="1"/>
</dbReference>
<accession>A0ABU1MF12</accession>
<feature type="domain" description="Plasmid replication protein C C-terminal" evidence="3">
    <location>
        <begin position="199"/>
        <end position="297"/>
    </location>
</feature>
<dbReference type="InterPro" id="IPR047611">
    <property type="entry name" value="RepABC_RepC"/>
</dbReference>
<comment type="caution">
    <text evidence="4">The sequence shown here is derived from an EMBL/GenBank/DDBJ whole genome shotgun (WGS) entry which is preliminary data.</text>
</comment>
<sequence length="306" mass="33628">MMAESTLRRHLSSLIHAGLITRRDSPNCKRYAHKNGGGEVELAYGFDLSPFFARASEITQAAELIRDEQRALKRMRDEVSVIRRDLAAAFEQLPEKATNALFSLFRSVVDGIPRRATKAELTAIKAALEAIQADLSIILKNNGNVPELSGNGAQFERHHIESLPESLLEGKDDFQNLKETASEAVVQKSNVSQAETISLDLVLRACPDIQTYSPSGIRSWRDLVDVSKLVSGFLGISQAAYSDAVRMWGIESASAVIAGILQKSSEIACAGGYLRSLVQKARTGGFSISQLLFAWINRPESRQFYS</sequence>
<evidence type="ECO:0000313" key="5">
    <source>
        <dbReference type="Proteomes" id="UP001184614"/>
    </source>
</evidence>
<gene>
    <name evidence="4" type="ORF">J2782_004386</name>
</gene>
<dbReference type="NCBIfam" id="NF040974">
    <property type="entry name" value="RepABC_RepC"/>
    <property type="match status" value="1"/>
</dbReference>
<dbReference type="InterPro" id="IPR021760">
    <property type="entry name" value="RepC_C"/>
</dbReference>
<keyword evidence="5" id="KW-1185">Reference proteome</keyword>
<protein>
    <submittedName>
        <fullName evidence="4">Replication initiation protein RepC</fullName>
    </submittedName>
</protein>
<evidence type="ECO:0000256" key="1">
    <source>
        <dbReference type="SAM" id="Coils"/>
    </source>
</evidence>
<feature type="coiled-coil region" evidence="1">
    <location>
        <begin position="58"/>
        <end position="85"/>
    </location>
</feature>
<keyword evidence="1" id="KW-0175">Coiled coil</keyword>
<evidence type="ECO:0000259" key="2">
    <source>
        <dbReference type="Pfam" id="PF03428"/>
    </source>
</evidence>
<dbReference type="Proteomes" id="UP001184614">
    <property type="component" value="Unassembled WGS sequence"/>
</dbReference>
<evidence type="ECO:0000259" key="3">
    <source>
        <dbReference type="Pfam" id="PF11800"/>
    </source>
</evidence>
<feature type="domain" description="Plasmid replication protein C N-terminal" evidence="2">
    <location>
        <begin position="2"/>
        <end position="91"/>
    </location>
</feature>